<dbReference type="KEGG" id="bco:Bcell_0924"/>
<dbReference type="STRING" id="649639.Bcell_0924"/>
<organism evidence="2 3">
    <name type="scientific">Evansella cellulosilytica (strain ATCC 21833 / DSM 2522 / FERM P-1141 / JCM 9156 / N-4)</name>
    <name type="common">Bacillus cellulosilyticus</name>
    <dbReference type="NCBI Taxonomy" id="649639"/>
    <lineage>
        <taxon>Bacteria</taxon>
        <taxon>Bacillati</taxon>
        <taxon>Bacillota</taxon>
        <taxon>Bacilli</taxon>
        <taxon>Bacillales</taxon>
        <taxon>Bacillaceae</taxon>
        <taxon>Evansella</taxon>
    </lineage>
</organism>
<evidence type="ECO:0000313" key="3">
    <source>
        <dbReference type="Proteomes" id="UP000001401"/>
    </source>
</evidence>
<dbReference type="RefSeq" id="WP_013487541.1">
    <property type="nucleotide sequence ID" value="NC_014829.1"/>
</dbReference>
<gene>
    <name evidence="2" type="ordered locus">Bcell_0924</name>
</gene>
<protein>
    <recommendedName>
        <fullName evidence="4">DUF5412 domain-containing protein</fullName>
    </recommendedName>
</protein>
<dbReference type="Pfam" id="PF17428">
    <property type="entry name" value="DUF5412"/>
    <property type="match status" value="1"/>
</dbReference>
<feature type="transmembrane region" description="Helical" evidence="1">
    <location>
        <begin position="18"/>
        <end position="40"/>
    </location>
</feature>
<dbReference type="EMBL" id="CP002394">
    <property type="protein sequence ID" value="ADU29200.1"/>
    <property type="molecule type" value="Genomic_DNA"/>
</dbReference>
<keyword evidence="3" id="KW-1185">Reference proteome</keyword>
<name>E6U1F3_EVAC2</name>
<evidence type="ECO:0008006" key="4">
    <source>
        <dbReference type="Google" id="ProtNLM"/>
    </source>
</evidence>
<accession>E6U1F3</accession>
<dbReference type="Proteomes" id="UP000001401">
    <property type="component" value="Chromosome"/>
</dbReference>
<dbReference type="InterPro" id="IPR035406">
    <property type="entry name" value="DUF5412"/>
</dbReference>
<dbReference type="eggNOG" id="ENOG5032SB3">
    <property type="taxonomic scope" value="Bacteria"/>
</dbReference>
<evidence type="ECO:0000256" key="1">
    <source>
        <dbReference type="SAM" id="Phobius"/>
    </source>
</evidence>
<dbReference type="AlphaFoldDB" id="E6U1F3"/>
<sequence length="133" mass="15495" precursor="true">MTTSVNKNKHDPFRRKSLLIILICSLSFFCLIGYGVYWAFFDMNRLPTGEYLTEETSPDGTYTLKAYISDGGATTSYAIRGELVYNEKKNKTKNIYWNYREEDAEINWLDDNTVVINGHALNVLHDKFDYRNQ</sequence>
<evidence type="ECO:0000313" key="2">
    <source>
        <dbReference type="EMBL" id="ADU29200.1"/>
    </source>
</evidence>
<dbReference type="HOGENOM" id="CLU_142722_0_0_9"/>
<keyword evidence="1" id="KW-1133">Transmembrane helix</keyword>
<reference evidence="2 3" key="1">
    <citation type="submission" date="2010-12" db="EMBL/GenBank/DDBJ databases">
        <title>Complete sequence of Bacillus cellulosilyticus DSM 2522.</title>
        <authorList>
            <consortium name="US DOE Joint Genome Institute"/>
            <person name="Lucas S."/>
            <person name="Copeland A."/>
            <person name="Lapidus A."/>
            <person name="Cheng J.-F."/>
            <person name="Bruce D."/>
            <person name="Goodwin L."/>
            <person name="Pitluck S."/>
            <person name="Chertkov O."/>
            <person name="Detter J.C."/>
            <person name="Han C."/>
            <person name="Tapia R."/>
            <person name="Land M."/>
            <person name="Hauser L."/>
            <person name="Jeffries C."/>
            <person name="Kyrpides N."/>
            <person name="Ivanova N."/>
            <person name="Mikhailova N."/>
            <person name="Brumm P."/>
            <person name="Mead D."/>
            <person name="Woyke T."/>
        </authorList>
    </citation>
    <scope>NUCLEOTIDE SEQUENCE [LARGE SCALE GENOMIC DNA]</scope>
    <source>
        <strain evidence="3">ATCC 21833 / DSM 2522 / FERM P-1141 / JCM 9156 / N-4</strain>
    </source>
</reference>
<dbReference type="OrthoDB" id="2357451at2"/>
<keyword evidence="1" id="KW-0472">Membrane</keyword>
<proteinExistence type="predicted"/>
<keyword evidence="1" id="KW-0812">Transmembrane</keyword>